<reference evidence="1 2" key="1">
    <citation type="submission" date="2023-08" db="EMBL/GenBank/DDBJ databases">
        <title>A Necator americanus chromosomal reference genome.</title>
        <authorList>
            <person name="Ilik V."/>
            <person name="Petrzelkova K.J."/>
            <person name="Pardy F."/>
            <person name="Fuh T."/>
            <person name="Niatou-Singa F.S."/>
            <person name="Gouil Q."/>
            <person name="Baker L."/>
            <person name="Ritchie M.E."/>
            <person name="Jex A.R."/>
            <person name="Gazzola D."/>
            <person name="Li H."/>
            <person name="Toshio Fujiwara R."/>
            <person name="Zhan B."/>
            <person name="Aroian R.V."/>
            <person name="Pafco B."/>
            <person name="Schwarz E.M."/>
        </authorList>
    </citation>
    <scope>NUCLEOTIDE SEQUENCE [LARGE SCALE GENOMIC DNA]</scope>
    <source>
        <strain evidence="1 2">Aroian</strain>
        <tissue evidence="1">Whole animal</tissue>
    </source>
</reference>
<comment type="caution">
    <text evidence="1">The sequence shown here is derived from an EMBL/GenBank/DDBJ whole genome shotgun (WGS) entry which is preliminary data.</text>
</comment>
<sequence length="182" mass="20328">MGLELGWKCPTPVVICSNESMFIAIFVLTRTPTPSAPLLSHVPKNSSSSVLYTAFNGWSGIASVSPMTPYLIIEIFSGPFRYKQDNQKSTSTSLFEEFGRKVGYPVSDGVALSRTHLTVNIRIFRWEAMESVLHSVDYLILLERVVDVLGRVLSLNARTVFVPRNNQKVMLVTSYYVIVAFS</sequence>
<proteinExistence type="predicted"/>
<organism evidence="1 2">
    <name type="scientific">Necator americanus</name>
    <name type="common">Human hookworm</name>
    <dbReference type="NCBI Taxonomy" id="51031"/>
    <lineage>
        <taxon>Eukaryota</taxon>
        <taxon>Metazoa</taxon>
        <taxon>Ecdysozoa</taxon>
        <taxon>Nematoda</taxon>
        <taxon>Chromadorea</taxon>
        <taxon>Rhabditida</taxon>
        <taxon>Rhabditina</taxon>
        <taxon>Rhabditomorpha</taxon>
        <taxon>Strongyloidea</taxon>
        <taxon>Ancylostomatidae</taxon>
        <taxon>Bunostominae</taxon>
        <taxon>Necator</taxon>
    </lineage>
</organism>
<accession>A0ABR1CXM7</accession>
<dbReference type="Proteomes" id="UP001303046">
    <property type="component" value="Unassembled WGS sequence"/>
</dbReference>
<protein>
    <submittedName>
        <fullName evidence="1">Uncharacterized protein</fullName>
    </submittedName>
</protein>
<evidence type="ECO:0000313" key="2">
    <source>
        <dbReference type="Proteomes" id="UP001303046"/>
    </source>
</evidence>
<gene>
    <name evidence="1" type="primary">Necator_chrIII.g10889</name>
    <name evidence="1" type="ORF">RB195_010124</name>
</gene>
<keyword evidence="2" id="KW-1185">Reference proteome</keyword>
<dbReference type="EMBL" id="JAVFWL010000003">
    <property type="protein sequence ID" value="KAK6742677.1"/>
    <property type="molecule type" value="Genomic_DNA"/>
</dbReference>
<name>A0ABR1CXM7_NECAM</name>
<evidence type="ECO:0000313" key="1">
    <source>
        <dbReference type="EMBL" id="KAK6742677.1"/>
    </source>
</evidence>